<feature type="domain" description="Nitrile hydratase beta subunit-like N-terminal" evidence="7">
    <location>
        <begin position="6"/>
        <end position="111"/>
    </location>
</feature>
<dbReference type="AlphaFoldDB" id="A0A0D0LWN7"/>
<dbReference type="GO" id="GO:0046914">
    <property type="term" value="F:transition metal ion binding"/>
    <property type="evidence" value="ECO:0007669"/>
    <property type="project" value="InterPro"/>
</dbReference>
<dbReference type="OrthoDB" id="3478924at2"/>
<comment type="caution">
    <text evidence="8">The sequence shown here is derived from an EMBL/GenBank/DDBJ whole genome shotgun (WGS) entry which is preliminary data.</text>
</comment>
<dbReference type="Gene3D" id="1.10.472.20">
    <property type="entry name" value="Nitrile hydratase, beta subunit"/>
    <property type="match status" value="1"/>
</dbReference>
<protein>
    <recommendedName>
        <fullName evidence="5">Nitrile hydratase subunit beta</fullName>
        <shortName evidence="5">NHase</shortName>
        <ecNumber evidence="5">4.2.1.84</ecNumber>
    </recommendedName>
</protein>
<dbReference type="InterPro" id="IPR003168">
    <property type="entry name" value="Nitrile_hydratase_bsu"/>
</dbReference>
<evidence type="ECO:0000256" key="1">
    <source>
        <dbReference type="ARBA" id="ARBA00004042"/>
    </source>
</evidence>
<evidence type="ECO:0000313" key="8">
    <source>
        <dbReference type="EMBL" id="KIQ33718.1"/>
    </source>
</evidence>
<dbReference type="EMBL" id="JXQQ01000020">
    <property type="protein sequence ID" value="KIQ33718.1"/>
    <property type="molecule type" value="Genomic_DNA"/>
</dbReference>
<evidence type="ECO:0000259" key="7">
    <source>
        <dbReference type="Pfam" id="PF21006"/>
    </source>
</evidence>
<evidence type="ECO:0000256" key="5">
    <source>
        <dbReference type="PIRNR" id="PIRNR001427"/>
    </source>
</evidence>
<feature type="domain" description="Nitrile hydratase beta subunit" evidence="6">
    <location>
        <begin position="122"/>
        <end position="218"/>
    </location>
</feature>
<name>A0A0D0LWN7_VARPD</name>
<evidence type="ECO:0000313" key="9">
    <source>
        <dbReference type="Proteomes" id="UP000032067"/>
    </source>
</evidence>
<evidence type="ECO:0000256" key="3">
    <source>
        <dbReference type="ARBA" id="ARBA00023239"/>
    </source>
</evidence>
<comment type="similarity">
    <text evidence="2 5">Belongs to the nitrile hydratase subunit beta family.</text>
</comment>
<dbReference type="NCBIfam" id="TIGR03888">
    <property type="entry name" value="nitrile_beta"/>
    <property type="match status" value="1"/>
</dbReference>
<proteinExistence type="inferred from homology"/>
<reference evidence="8 9" key="1">
    <citation type="submission" date="2014-12" db="EMBL/GenBank/DDBJ databases">
        <title>16Stimator: statistical estimation of ribosomal gene copy numbers from draft genome assemblies.</title>
        <authorList>
            <person name="Perisin M.A."/>
            <person name="Vetter M."/>
            <person name="Gilbert J.A."/>
            <person name="Bergelson J."/>
        </authorList>
    </citation>
    <scope>NUCLEOTIDE SEQUENCE [LARGE SCALE GENOMIC DNA]</scope>
    <source>
        <strain evidence="8 9">MEDvA23</strain>
    </source>
</reference>
<comment type="function">
    <text evidence="1 5">NHase catalyzes the hydration of various nitrile compounds to the corresponding amides.</text>
</comment>
<dbReference type="EC" id="4.2.1.84" evidence="5"/>
<organism evidence="8 9">
    <name type="scientific">Variovorax paradoxus</name>
    <dbReference type="NCBI Taxonomy" id="34073"/>
    <lineage>
        <taxon>Bacteria</taxon>
        <taxon>Pseudomonadati</taxon>
        <taxon>Pseudomonadota</taxon>
        <taxon>Betaproteobacteria</taxon>
        <taxon>Burkholderiales</taxon>
        <taxon>Comamonadaceae</taxon>
        <taxon>Variovorax</taxon>
    </lineage>
</organism>
<evidence type="ECO:0000256" key="2">
    <source>
        <dbReference type="ARBA" id="ARBA00009098"/>
    </source>
</evidence>
<dbReference type="RefSeq" id="WP_042578629.1">
    <property type="nucleotide sequence ID" value="NZ_JXQQ01000020.1"/>
</dbReference>
<dbReference type="Gene3D" id="2.30.30.50">
    <property type="match status" value="1"/>
</dbReference>
<evidence type="ECO:0000259" key="6">
    <source>
        <dbReference type="Pfam" id="PF02211"/>
    </source>
</evidence>
<comment type="catalytic activity">
    <reaction evidence="4 5">
        <text>an aliphatic primary amide = an aliphatic nitrile + H2O</text>
        <dbReference type="Rhea" id="RHEA:12673"/>
        <dbReference type="ChEBI" id="CHEBI:15377"/>
        <dbReference type="ChEBI" id="CHEBI:65285"/>
        <dbReference type="ChEBI" id="CHEBI:80291"/>
        <dbReference type="EC" id="4.2.1.84"/>
    </reaction>
</comment>
<dbReference type="Proteomes" id="UP000032067">
    <property type="component" value="Unassembled WGS sequence"/>
</dbReference>
<dbReference type="InterPro" id="IPR042262">
    <property type="entry name" value="CN_hydtase_beta_C"/>
</dbReference>
<dbReference type="GO" id="GO:0018822">
    <property type="term" value="F:nitrile hydratase activity"/>
    <property type="evidence" value="ECO:0007669"/>
    <property type="project" value="UniProtKB-EC"/>
</dbReference>
<dbReference type="SUPFAM" id="SSF50090">
    <property type="entry name" value="Electron transport accessory proteins"/>
    <property type="match status" value="1"/>
</dbReference>
<gene>
    <name evidence="8" type="ORF">RT97_10060</name>
</gene>
<dbReference type="PIRSF" id="PIRSF001427">
    <property type="entry name" value="NHase_beta"/>
    <property type="match status" value="1"/>
</dbReference>
<sequence length="221" mass="24083">MSYLTHADLGGQPGFGAVTPEPEGELFHADWEPRVLALTLAMGATGSWNIDASRAVRETLPNYRDLSYYQIWLGALEQLMLQRAQVFPDEIASGELRHPPAPVARVLQAANVPAVLAKGSPTERPEPGPALFAVGQAVRMHLGKVDHHTRLPGYVQGKRGTIEHVHGAHVFADAHAQGLGEQPQWLYTVVFDEAELWGEQAAPQNLSVSVDAWESYLEAIA</sequence>
<keyword evidence="3 5" id="KW-0456">Lyase</keyword>
<accession>A0A0D0LWN7</accession>
<dbReference type="InterPro" id="IPR049054">
    <property type="entry name" value="CN_hydtase_beta-like_N"/>
</dbReference>
<evidence type="ECO:0000256" key="4">
    <source>
        <dbReference type="ARBA" id="ARBA00044877"/>
    </source>
</evidence>
<dbReference type="Pfam" id="PF21006">
    <property type="entry name" value="NHase_beta_N"/>
    <property type="match status" value="1"/>
</dbReference>
<dbReference type="InterPro" id="IPR024690">
    <property type="entry name" value="CN_hydtase_beta_dom_C"/>
</dbReference>
<dbReference type="Pfam" id="PF02211">
    <property type="entry name" value="NHase_beta_C"/>
    <property type="match status" value="1"/>
</dbReference>
<dbReference type="InterPro" id="IPR008990">
    <property type="entry name" value="Elect_transpt_acc-like_dom_sf"/>
</dbReference>